<evidence type="ECO:0000256" key="1">
    <source>
        <dbReference type="ARBA" id="ARBA00004613"/>
    </source>
</evidence>
<evidence type="ECO:0000313" key="9">
    <source>
        <dbReference type="Proteomes" id="UP000292052"/>
    </source>
</evidence>
<comment type="similarity">
    <text evidence="2">Belongs to the PBP/GOBP family.</text>
</comment>
<evidence type="ECO:0000256" key="7">
    <source>
        <dbReference type="SAM" id="SignalP"/>
    </source>
</evidence>
<protein>
    <submittedName>
        <fullName evidence="8">PBP GOBP domain containing protein</fullName>
    </submittedName>
</protein>
<feature type="chain" id="PRO_5019741412" evidence="7">
    <location>
        <begin position="21"/>
        <end position="130"/>
    </location>
</feature>
<dbReference type="Pfam" id="PF01395">
    <property type="entry name" value="PBP_GOBP"/>
    <property type="match status" value="1"/>
</dbReference>
<dbReference type="CDD" id="cd23992">
    <property type="entry name" value="PBP_GOBP"/>
    <property type="match status" value="1"/>
</dbReference>
<evidence type="ECO:0000256" key="2">
    <source>
        <dbReference type="ARBA" id="ARBA00008098"/>
    </source>
</evidence>
<dbReference type="EMBL" id="QDEB01037017">
    <property type="protein sequence ID" value="RZC39146.1"/>
    <property type="molecule type" value="Genomic_DNA"/>
</dbReference>
<dbReference type="GO" id="GO:0007608">
    <property type="term" value="P:sensory perception of smell"/>
    <property type="evidence" value="ECO:0007669"/>
    <property type="project" value="TreeGrafter"/>
</dbReference>
<feature type="signal peptide" evidence="7">
    <location>
        <begin position="1"/>
        <end position="20"/>
    </location>
</feature>
<evidence type="ECO:0000313" key="8">
    <source>
        <dbReference type="EMBL" id="RZC39146.1"/>
    </source>
</evidence>
<dbReference type="InterPro" id="IPR036728">
    <property type="entry name" value="PBP_GOBP_sf"/>
</dbReference>
<sequence length="130" mass="14595">MKSVTILLISAFAVANSANANQGQVYITNCRNEIGLTENKVTSFLDGNFSEEPELKEFLFCMYKKLGAMNAAGEIQNDMVKKELLRKYSSELVNKIIKKCVSRKSTPQETAFQMFKCIDNGGKKFTNNSF</sequence>
<dbReference type="SUPFAM" id="SSF47565">
    <property type="entry name" value="Insect pheromone/odorant-binding proteins"/>
    <property type="match status" value="1"/>
</dbReference>
<dbReference type="Proteomes" id="UP000292052">
    <property type="component" value="Unassembled WGS sequence"/>
</dbReference>
<dbReference type="FunFam" id="1.10.238.20:FF:000001">
    <property type="entry name" value="General odorant-binding protein lush"/>
    <property type="match status" value="1"/>
</dbReference>
<dbReference type="GO" id="GO:0005615">
    <property type="term" value="C:extracellular space"/>
    <property type="evidence" value="ECO:0007669"/>
    <property type="project" value="TreeGrafter"/>
</dbReference>
<evidence type="ECO:0000256" key="3">
    <source>
        <dbReference type="ARBA" id="ARBA00022525"/>
    </source>
</evidence>
<gene>
    <name evidence="8" type="ORF">BDFB_011856</name>
</gene>
<keyword evidence="4 7" id="KW-0732">Signal</keyword>
<dbReference type="Gene3D" id="1.10.238.20">
    <property type="entry name" value="Pheromone/general odorant binding protein domain"/>
    <property type="match status" value="1"/>
</dbReference>
<dbReference type="SMART" id="SM00708">
    <property type="entry name" value="PhBP"/>
    <property type="match status" value="1"/>
</dbReference>
<dbReference type="AlphaFoldDB" id="A0A482W279"/>
<keyword evidence="3" id="KW-0964">Secreted</keyword>
<dbReference type="PANTHER" id="PTHR11857">
    <property type="entry name" value="ODORANT BINDING PROTEIN-RELATED"/>
    <property type="match status" value="1"/>
</dbReference>
<comment type="caution">
    <text evidence="8">The sequence shown here is derived from an EMBL/GenBank/DDBJ whole genome shotgun (WGS) entry which is preliminary data.</text>
</comment>
<evidence type="ECO:0000256" key="4">
    <source>
        <dbReference type="ARBA" id="ARBA00022729"/>
    </source>
</evidence>
<keyword evidence="5" id="KW-0325">Glycoprotein</keyword>
<evidence type="ECO:0000256" key="5">
    <source>
        <dbReference type="ARBA" id="ARBA00023180"/>
    </source>
</evidence>
<dbReference type="GO" id="GO:0005549">
    <property type="term" value="F:odorant binding"/>
    <property type="evidence" value="ECO:0007669"/>
    <property type="project" value="InterPro"/>
</dbReference>
<dbReference type="OrthoDB" id="8194670at2759"/>
<accession>A0A482W279</accession>
<evidence type="ECO:0000256" key="6">
    <source>
        <dbReference type="ARBA" id="ARBA00056866"/>
    </source>
</evidence>
<dbReference type="PANTHER" id="PTHR11857:SF43">
    <property type="entry name" value="GEO07291P1-RELATED"/>
    <property type="match status" value="1"/>
</dbReference>
<proteinExistence type="inferred from homology"/>
<dbReference type="InterPro" id="IPR006170">
    <property type="entry name" value="PBP/GOBP"/>
</dbReference>
<keyword evidence="9" id="KW-1185">Reference proteome</keyword>
<reference evidence="8 9" key="1">
    <citation type="submission" date="2017-03" db="EMBL/GenBank/DDBJ databases">
        <title>Genome of the blue death feigning beetle - Asbolus verrucosus.</title>
        <authorList>
            <person name="Rider S.D."/>
        </authorList>
    </citation>
    <scope>NUCLEOTIDE SEQUENCE [LARGE SCALE GENOMIC DNA]</scope>
    <source>
        <strain evidence="8">Butters</strain>
        <tissue evidence="8">Head and leg muscle</tissue>
    </source>
</reference>
<comment type="subcellular location">
    <subcellularLocation>
        <location evidence="1">Secreted</location>
    </subcellularLocation>
</comment>
<comment type="function">
    <text evidence="6">May be a carrier protein for lipids.</text>
</comment>
<organism evidence="8 9">
    <name type="scientific">Asbolus verrucosus</name>
    <name type="common">Desert ironclad beetle</name>
    <dbReference type="NCBI Taxonomy" id="1661398"/>
    <lineage>
        <taxon>Eukaryota</taxon>
        <taxon>Metazoa</taxon>
        <taxon>Ecdysozoa</taxon>
        <taxon>Arthropoda</taxon>
        <taxon>Hexapoda</taxon>
        <taxon>Insecta</taxon>
        <taxon>Pterygota</taxon>
        <taxon>Neoptera</taxon>
        <taxon>Endopterygota</taxon>
        <taxon>Coleoptera</taxon>
        <taxon>Polyphaga</taxon>
        <taxon>Cucujiformia</taxon>
        <taxon>Tenebrionidae</taxon>
        <taxon>Pimeliinae</taxon>
        <taxon>Asbolus</taxon>
    </lineage>
</organism>
<name>A0A482W279_ASBVE</name>